<gene>
    <name evidence="3" type="ORF">LTSEUGA_4497</name>
</gene>
<dbReference type="InterPro" id="IPR007684">
    <property type="entry name" value="Znf_Ogr/Delta"/>
</dbReference>
<feature type="region of interest" description="Disordered" evidence="1">
    <location>
        <begin position="67"/>
        <end position="86"/>
    </location>
</feature>
<feature type="domain" description="Zinc finger Ogr/Delta-type" evidence="2">
    <location>
        <begin position="17"/>
        <end position="63"/>
    </location>
</feature>
<dbReference type="Pfam" id="PF04606">
    <property type="entry name" value="Ogr_Delta"/>
    <property type="match status" value="1"/>
</dbReference>
<dbReference type="EMBL" id="AFCV01001130">
    <property type="protein sequence ID" value="EHC87610.1"/>
    <property type="molecule type" value="Genomic_DNA"/>
</dbReference>
<evidence type="ECO:0000313" key="3">
    <source>
        <dbReference type="EMBL" id="EHC87610.1"/>
    </source>
</evidence>
<reference evidence="3 4" key="1">
    <citation type="journal article" date="2011" name="BMC Genomics">
        <title>Genome sequencing reveals diversification of virulence factor content and possible host adaptation in distinct subpopulations of Salmonella enterica.</title>
        <authorList>
            <person name="den Bakker H.C."/>
            <person name="Moreno Switt A.I."/>
            <person name="Govoni G."/>
            <person name="Cummings C.A."/>
            <person name="Ranieri M.L."/>
            <person name="Degoricija L."/>
            <person name="Hoelzer K."/>
            <person name="Rodriguez-Rivera L.D."/>
            <person name="Brown S."/>
            <person name="Bolchacova E."/>
            <person name="Furtado M.R."/>
            <person name="Wiedmann M."/>
        </authorList>
    </citation>
    <scope>NUCLEOTIDE SEQUENCE [LARGE SCALE GENOMIC DNA]</scope>
    <source>
        <strain evidence="3 4">R8-3404</strain>
    </source>
</reference>
<dbReference type="Proteomes" id="UP000003915">
    <property type="component" value="Unassembled WGS sequence"/>
</dbReference>
<protein>
    <submittedName>
        <fullName evidence="3">B protein</fullName>
    </submittedName>
</protein>
<evidence type="ECO:0000313" key="4">
    <source>
        <dbReference type="Proteomes" id="UP000003915"/>
    </source>
</evidence>
<dbReference type="AlphaFoldDB" id="A0A6C8GXU0"/>
<evidence type="ECO:0000259" key="2">
    <source>
        <dbReference type="Pfam" id="PF04606"/>
    </source>
</evidence>
<name>A0A6C8GXU0_SALET</name>
<sequence>MIIIGSRIENKRWVMFHCPKCHHAAHARTSRYLTENTKERYHQCQNINCSCTFMTMETIERFIVTPGSIDPAPPHPTVGGQRPLWL</sequence>
<accession>A0A6C8GXU0</accession>
<comment type="caution">
    <text evidence="3">The sequence shown here is derived from an EMBL/GenBank/DDBJ whole genome shotgun (WGS) entry which is preliminary data.</text>
</comment>
<dbReference type="NCBIfam" id="NF007241">
    <property type="entry name" value="PRK09678.1"/>
    <property type="match status" value="1"/>
</dbReference>
<organism evidence="3 4">
    <name type="scientific">Salmonella enterica subsp. enterica serovar Uganda str. R8-3404</name>
    <dbReference type="NCBI Taxonomy" id="913083"/>
    <lineage>
        <taxon>Bacteria</taxon>
        <taxon>Pseudomonadati</taxon>
        <taxon>Pseudomonadota</taxon>
        <taxon>Gammaproteobacteria</taxon>
        <taxon>Enterobacterales</taxon>
        <taxon>Enterobacteriaceae</taxon>
        <taxon>Salmonella</taxon>
    </lineage>
</organism>
<evidence type="ECO:0000256" key="1">
    <source>
        <dbReference type="SAM" id="MobiDB-lite"/>
    </source>
</evidence>
<proteinExistence type="predicted"/>